<protein>
    <submittedName>
        <fullName evidence="1">Conserved domain protein</fullName>
    </submittedName>
</protein>
<name>F3QTQ7_9BACT</name>
<reference evidence="1 2" key="1">
    <citation type="submission" date="2011-02" db="EMBL/GenBank/DDBJ databases">
        <authorList>
            <person name="Weinstock G."/>
            <person name="Sodergren E."/>
            <person name="Clifton S."/>
            <person name="Fulton L."/>
            <person name="Fulton B."/>
            <person name="Courtney L."/>
            <person name="Fronick C."/>
            <person name="Harrison M."/>
            <person name="Strong C."/>
            <person name="Farmer C."/>
            <person name="Delahaunty K."/>
            <person name="Markovic C."/>
            <person name="Hall O."/>
            <person name="Minx P."/>
            <person name="Tomlinson C."/>
            <person name="Mitreva M."/>
            <person name="Hou S."/>
            <person name="Chen J."/>
            <person name="Wollam A."/>
            <person name="Pepin K.H."/>
            <person name="Johnson M."/>
            <person name="Bhonagiri V."/>
            <person name="Zhang X."/>
            <person name="Suruliraj S."/>
            <person name="Warren W."/>
            <person name="Chinwalla A."/>
            <person name="Mardis E.R."/>
            <person name="Wilson R.K."/>
        </authorList>
    </citation>
    <scope>NUCLEOTIDE SEQUENCE [LARGE SCALE GENOMIC DNA]</scope>
    <source>
        <strain evidence="1 2">YIT 11841</strain>
    </source>
</reference>
<organism evidence="1 2">
    <name type="scientific">Paraprevotella xylaniphila YIT 11841</name>
    <dbReference type="NCBI Taxonomy" id="762982"/>
    <lineage>
        <taxon>Bacteria</taxon>
        <taxon>Pseudomonadati</taxon>
        <taxon>Bacteroidota</taxon>
        <taxon>Bacteroidia</taxon>
        <taxon>Bacteroidales</taxon>
        <taxon>Prevotellaceae</taxon>
        <taxon>Paraprevotella</taxon>
    </lineage>
</organism>
<feature type="non-terminal residue" evidence="1">
    <location>
        <position position="1"/>
    </location>
</feature>
<keyword evidence="2" id="KW-1185">Reference proteome</keyword>
<dbReference type="EMBL" id="AFBR01000040">
    <property type="protein sequence ID" value="EGG54316.1"/>
    <property type="molecule type" value="Genomic_DNA"/>
</dbReference>
<dbReference type="Proteomes" id="UP000005546">
    <property type="component" value="Unassembled WGS sequence"/>
</dbReference>
<sequence length="61" mass="7155">SAKVQPFNVTAKRLPIKTEKISTDEFYTLFNIIRTKNILIIFLFPIEYSTFAVDNQYVIIQ</sequence>
<comment type="caution">
    <text evidence="1">The sequence shown here is derived from an EMBL/GenBank/DDBJ whole genome shotgun (WGS) entry which is preliminary data.</text>
</comment>
<gene>
    <name evidence="1" type="ORF">HMPREF9442_01576</name>
</gene>
<dbReference type="HOGENOM" id="CLU_2909495_0_0_10"/>
<dbReference type="RefSeq" id="WP_008626780.1">
    <property type="nucleotide sequence ID" value="NZ_GL883841.1"/>
</dbReference>
<evidence type="ECO:0000313" key="1">
    <source>
        <dbReference type="EMBL" id="EGG54316.1"/>
    </source>
</evidence>
<proteinExistence type="predicted"/>
<accession>F3QTQ7</accession>
<evidence type="ECO:0000313" key="2">
    <source>
        <dbReference type="Proteomes" id="UP000005546"/>
    </source>
</evidence>
<dbReference type="AlphaFoldDB" id="F3QTQ7"/>
<dbReference type="STRING" id="762982.HMPREF9442_01576"/>